<dbReference type="AlphaFoldDB" id="A0A1H6LZ83"/>
<organism evidence="5 6">
    <name type="scientific">Akkermansia glycaniphila</name>
    <dbReference type="NCBI Taxonomy" id="1679444"/>
    <lineage>
        <taxon>Bacteria</taxon>
        <taxon>Pseudomonadati</taxon>
        <taxon>Verrucomicrobiota</taxon>
        <taxon>Verrucomicrobiia</taxon>
        <taxon>Verrucomicrobiales</taxon>
        <taxon>Akkermansiaceae</taxon>
        <taxon>Akkermansia</taxon>
    </lineage>
</organism>
<dbReference type="InterPro" id="IPR002110">
    <property type="entry name" value="Ankyrin_rpt"/>
</dbReference>
<feature type="repeat" description="ANK" evidence="3">
    <location>
        <begin position="231"/>
        <end position="263"/>
    </location>
</feature>
<dbReference type="PANTHER" id="PTHR24171">
    <property type="entry name" value="ANKYRIN REPEAT DOMAIN-CONTAINING PROTEIN 39-RELATED"/>
    <property type="match status" value="1"/>
</dbReference>
<evidence type="ECO:0000313" key="6">
    <source>
        <dbReference type="Proteomes" id="UP000176204"/>
    </source>
</evidence>
<name>A0A1H6LZ83_9BACT</name>
<dbReference type="Pfam" id="PF13857">
    <property type="entry name" value="Ank_5"/>
    <property type="match status" value="1"/>
</dbReference>
<evidence type="ECO:0000256" key="2">
    <source>
        <dbReference type="ARBA" id="ARBA00023043"/>
    </source>
</evidence>
<dbReference type="SUPFAM" id="SSF48403">
    <property type="entry name" value="Ankyrin repeat"/>
    <property type="match status" value="1"/>
</dbReference>
<sequence>MSEEQARQVVRCSYETILDDGSPRFEVAVSPPREDRRNPESVALSRTKLKAMRQLMRSGEAVTLRDFYGETALHKAAAAGDVPAMRELLEAGLDVNDRSSADGATPLHQACRLEQVEAVAVLLARGADPNVGDSAGETPLFDHYCTSREIMSMLLKAGANPNRPNKEGFYAVVLSDFPDLLVRHGANPNLLVASTNNTVFMQRMLNFGDDRDPGVQAMLQGGADVNLAADDGYTPLMMAAENRLSGLVRELIARGADVKARDRFGKSASDYTRRHSLHYRVLSDGGNPLAGTVQDDSEELREVRRVLREYGGR</sequence>
<dbReference type="InterPro" id="IPR036770">
    <property type="entry name" value="Ankyrin_rpt-contain_sf"/>
</dbReference>
<dbReference type="EMBL" id="LT629973">
    <property type="protein sequence ID" value="SEH91785.1"/>
    <property type="molecule type" value="Genomic_DNA"/>
</dbReference>
<dbReference type="Proteomes" id="UP000176204">
    <property type="component" value="Chromosome I"/>
</dbReference>
<evidence type="ECO:0000256" key="1">
    <source>
        <dbReference type="ARBA" id="ARBA00022737"/>
    </source>
</evidence>
<feature type="repeat" description="ANK" evidence="3">
    <location>
        <begin position="68"/>
        <end position="100"/>
    </location>
</feature>
<reference evidence="6" key="1">
    <citation type="submission" date="2016-09" db="EMBL/GenBank/DDBJ databases">
        <authorList>
            <person name="Koehorst J."/>
        </authorList>
    </citation>
    <scope>NUCLEOTIDE SEQUENCE [LARGE SCALE GENOMIC DNA]</scope>
</reference>
<accession>A0A1H6LZ83</accession>
<dbReference type="Gene3D" id="1.25.40.20">
    <property type="entry name" value="Ankyrin repeat-containing domain"/>
    <property type="match status" value="2"/>
</dbReference>
<gene>
    <name evidence="5" type="ORF">PYTT_1708</name>
</gene>
<proteinExistence type="predicted"/>
<feature type="repeat" description="ANK" evidence="3">
    <location>
        <begin position="102"/>
        <end position="134"/>
    </location>
</feature>
<feature type="region of interest" description="Disordered" evidence="4">
    <location>
        <begin position="23"/>
        <end position="42"/>
    </location>
</feature>
<protein>
    <submittedName>
        <fullName evidence="5">Ankyrin repeats (3 copies)</fullName>
    </submittedName>
</protein>
<dbReference type="Pfam" id="PF00023">
    <property type="entry name" value="Ank"/>
    <property type="match status" value="1"/>
</dbReference>
<dbReference type="KEGG" id="agl:PYTT_1708"/>
<dbReference type="PANTHER" id="PTHR24171:SF8">
    <property type="entry name" value="BRCA1-ASSOCIATED RING DOMAIN PROTEIN 1"/>
    <property type="match status" value="1"/>
</dbReference>
<keyword evidence="6" id="KW-1185">Reference proteome</keyword>
<dbReference type="PRINTS" id="PR01415">
    <property type="entry name" value="ANKYRIN"/>
</dbReference>
<evidence type="ECO:0000256" key="3">
    <source>
        <dbReference type="PROSITE-ProRule" id="PRU00023"/>
    </source>
</evidence>
<dbReference type="RefSeq" id="WP_067772874.1">
    <property type="nucleotide sequence ID" value="NZ_LT629973.1"/>
</dbReference>
<dbReference type="Pfam" id="PF12796">
    <property type="entry name" value="Ank_2"/>
    <property type="match status" value="1"/>
</dbReference>
<evidence type="ECO:0000256" key="4">
    <source>
        <dbReference type="SAM" id="MobiDB-lite"/>
    </source>
</evidence>
<dbReference type="STRING" id="1679444.PYTT_1708"/>
<keyword evidence="2 3" id="KW-0040">ANK repeat</keyword>
<evidence type="ECO:0000313" key="5">
    <source>
        <dbReference type="EMBL" id="SEH91785.1"/>
    </source>
</evidence>
<dbReference type="PROSITE" id="PS50297">
    <property type="entry name" value="ANK_REP_REGION"/>
    <property type="match status" value="3"/>
</dbReference>
<dbReference type="PROSITE" id="PS50088">
    <property type="entry name" value="ANK_REPEAT"/>
    <property type="match status" value="3"/>
</dbReference>
<dbReference type="SMART" id="SM00248">
    <property type="entry name" value="ANK"/>
    <property type="match status" value="6"/>
</dbReference>
<keyword evidence="1" id="KW-0677">Repeat</keyword>